<keyword evidence="3" id="KW-1185">Reference proteome</keyword>
<protein>
    <submittedName>
        <fullName evidence="2">Uncharacterized protein</fullName>
    </submittedName>
</protein>
<sequence>MAPIALRVGAHGAQDAHDGRFRRSSQRGRVRRRLLGPRGVSLVHITGVFAARKALSFLLAAAARPPPRGSPAASRPRLARPARGPRGRPPISPETLRRKVSNAARRARPKPPDACNGLAKPLRHAPPPIDAAPVVICKTTSIARPPNLTPPSLALPSIDGHAPRRRPI</sequence>
<organism evidence="2 3">
    <name type="scientific">Lineolata rhizophorae</name>
    <dbReference type="NCBI Taxonomy" id="578093"/>
    <lineage>
        <taxon>Eukaryota</taxon>
        <taxon>Fungi</taxon>
        <taxon>Dikarya</taxon>
        <taxon>Ascomycota</taxon>
        <taxon>Pezizomycotina</taxon>
        <taxon>Dothideomycetes</taxon>
        <taxon>Dothideomycetes incertae sedis</taxon>
        <taxon>Lineolatales</taxon>
        <taxon>Lineolataceae</taxon>
        <taxon>Lineolata</taxon>
    </lineage>
</organism>
<dbReference type="Proteomes" id="UP000799766">
    <property type="component" value="Unassembled WGS sequence"/>
</dbReference>
<feature type="region of interest" description="Disordered" evidence="1">
    <location>
        <begin position="1"/>
        <end position="27"/>
    </location>
</feature>
<dbReference type="AlphaFoldDB" id="A0A6A6PC09"/>
<feature type="compositionally biased region" description="Basic residues" evidence="1">
    <location>
        <begin position="77"/>
        <end position="86"/>
    </location>
</feature>
<evidence type="ECO:0000256" key="1">
    <source>
        <dbReference type="SAM" id="MobiDB-lite"/>
    </source>
</evidence>
<evidence type="ECO:0000313" key="3">
    <source>
        <dbReference type="Proteomes" id="UP000799766"/>
    </source>
</evidence>
<name>A0A6A6PC09_9PEZI</name>
<gene>
    <name evidence="2" type="ORF">BDY21DRAFT_86864</name>
</gene>
<evidence type="ECO:0000313" key="2">
    <source>
        <dbReference type="EMBL" id="KAF2461458.1"/>
    </source>
</evidence>
<feature type="region of interest" description="Disordered" evidence="1">
    <location>
        <begin position="143"/>
        <end position="168"/>
    </location>
</feature>
<feature type="region of interest" description="Disordered" evidence="1">
    <location>
        <begin position="63"/>
        <end position="124"/>
    </location>
</feature>
<accession>A0A6A6PC09</accession>
<dbReference type="EMBL" id="MU001671">
    <property type="protein sequence ID" value="KAF2461458.1"/>
    <property type="molecule type" value="Genomic_DNA"/>
</dbReference>
<proteinExistence type="predicted"/>
<reference evidence="2" key="1">
    <citation type="journal article" date="2020" name="Stud. Mycol.">
        <title>101 Dothideomycetes genomes: a test case for predicting lifestyles and emergence of pathogens.</title>
        <authorList>
            <person name="Haridas S."/>
            <person name="Albert R."/>
            <person name="Binder M."/>
            <person name="Bloem J."/>
            <person name="Labutti K."/>
            <person name="Salamov A."/>
            <person name="Andreopoulos B."/>
            <person name="Baker S."/>
            <person name="Barry K."/>
            <person name="Bills G."/>
            <person name="Bluhm B."/>
            <person name="Cannon C."/>
            <person name="Castanera R."/>
            <person name="Culley D."/>
            <person name="Daum C."/>
            <person name="Ezra D."/>
            <person name="Gonzalez J."/>
            <person name="Henrissat B."/>
            <person name="Kuo A."/>
            <person name="Liang C."/>
            <person name="Lipzen A."/>
            <person name="Lutzoni F."/>
            <person name="Magnuson J."/>
            <person name="Mondo S."/>
            <person name="Nolan M."/>
            <person name="Ohm R."/>
            <person name="Pangilinan J."/>
            <person name="Park H.-J."/>
            <person name="Ramirez L."/>
            <person name="Alfaro M."/>
            <person name="Sun H."/>
            <person name="Tritt A."/>
            <person name="Yoshinaga Y."/>
            <person name="Zwiers L.-H."/>
            <person name="Turgeon B."/>
            <person name="Goodwin S."/>
            <person name="Spatafora J."/>
            <person name="Crous P."/>
            <person name="Grigoriev I."/>
        </authorList>
    </citation>
    <scope>NUCLEOTIDE SEQUENCE</scope>
    <source>
        <strain evidence="2">ATCC 16933</strain>
    </source>
</reference>